<evidence type="ECO:0000256" key="11">
    <source>
        <dbReference type="SAM" id="MobiDB-lite"/>
    </source>
</evidence>
<protein>
    <submittedName>
        <fullName evidence="14">Uncharacterized protein LOC102808155</fullName>
    </submittedName>
</protein>
<feature type="compositionally biased region" description="Basic and acidic residues" evidence="11">
    <location>
        <begin position="714"/>
        <end position="735"/>
    </location>
</feature>
<feature type="domain" description="C2H2-type" evidence="12">
    <location>
        <begin position="948"/>
        <end position="975"/>
    </location>
</feature>
<evidence type="ECO:0000256" key="3">
    <source>
        <dbReference type="ARBA" id="ARBA00022723"/>
    </source>
</evidence>
<evidence type="ECO:0000313" key="14">
    <source>
        <dbReference type="RefSeq" id="XP_006822781.1"/>
    </source>
</evidence>
<feature type="domain" description="C2H2-type" evidence="12">
    <location>
        <begin position="230"/>
        <end position="257"/>
    </location>
</feature>
<gene>
    <name evidence="14" type="primary">LOC102808155</name>
</gene>
<dbReference type="PROSITE" id="PS50157">
    <property type="entry name" value="ZINC_FINGER_C2H2_2"/>
    <property type="match status" value="20"/>
</dbReference>
<keyword evidence="7" id="KW-0805">Transcription regulation</keyword>
<dbReference type="Pfam" id="PF00096">
    <property type="entry name" value="zf-C2H2"/>
    <property type="match status" value="9"/>
</dbReference>
<evidence type="ECO:0000256" key="9">
    <source>
        <dbReference type="ARBA" id="ARBA00023242"/>
    </source>
</evidence>
<feature type="compositionally biased region" description="Basic residues" evidence="11">
    <location>
        <begin position="770"/>
        <end position="783"/>
    </location>
</feature>
<name>A0ABM0MRZ0_SACKO</name>
<keyword evidence="8" id="KW-0804">Transcription</keyword>
<feature type="compositionally biased region" description="Polar residues" evidence="11">
    <location>
        <begin position="397"/>
        <end position="408"/>
    </location>
</feature>
<evidence type="ECO:0000256" key="4">
    <source>
        <dbReference type="ARBA" id="ARBA00022737"/>
    </source>
</evidence>
<dbReference type="RefSeq" id="XP_006822781.1">
    <property type="nucleotide sequence ID" value="XM_006822718.1"/>
</dbReference>
<feature type="domain" description="C2H2-type" evidence="12">
    <location>
        <begin position="116"/>
        <end position="143"/>
    </location>
</feature>
<organism evidence="13 14">
    <name type="scientific">Saccoglossus kowalevskii</name>
    <name type="common">Acorn worm</name>
    <dbReference type="NCBI Taxonomy" id="10224"/>
    <lineage>
        <taxon>Eukaryota</taxon>
        <taxon>Metazoa</taxon>
        <taxon>Hemichordata</taxon>
        <taxon>Enteropneusta</taxon>
        <taxon>Harrimaniidae</taxon>
        <taxon>Saccoglossus</taxon>
    </lineage>
</organism>
<feature type="region of interest" description="Disordered" evidence="11">
    <location>
        <begin position="395"/>
        <end position="551"/>
    </location>
</feature>
<feature type="compositionally biased region" description="Pro residues" evidence="11">
    <location>
        <begin position="526"/>
        <end position="546"/>
    </location>
</feature>
<feature type="compositionally biased region" description="Low complexity" evidence="11">
    <location>
        <begin position="478"/>
        <end position="488"/>
    </location>
</feature>
<sequence>MSESAAGEGEAPLLQINELPSKPGRGRPRKRKADNPMKHIVKLPLKKRVQSAPVERKRRGRKPRRLIAEGDETQEKVRGRSARNEKKVQCQYCEMRFRDKWHLDRHERSHTGEKPHSCEDCGKTFSSKSHFKEHMLIHQDKKDFVCKLCGRDFHLIANLHRHEKHHETGRCFACKQCKQVFSQDVQLKVHEEDHLSDEQKSLVCVICGDKFGTSEAYASHNRKEHNALLFLCGLCDEGFQNMSKLKSHLLIHSTPDTRPYQCDQCGKTYKSANALKWHAEMHSGKSFPCEICNHKFYRQADLTKHEQTHSSERNFVCEKCGAQFKTAHYLGTHQRRHLGLNLRKYSCGTCGKSFATTGHLKRHEVIHDGAKPYKCQFCNKKFNRQDNLKTHLKVHGVTSTPPKAQTQKSESKEVALYSPKTTPPNPQQQSDSESYDSMSESSEGEELTPPVRQAQYYPQQSQQRPHIPQLLPAPPANPSNLPSHATSPPAHPSNLQTHVRPPPTHPSNLPPHAAPPPAHPSNLPLHVPPPPAHPSNLPPHAPPPAANPMNDLMMEKPITSTAESSLEENKKDELETEKYCKLDTNETDADLKKSLFQKAHYLATEKSFSVFIKLIDSHGNSEYYGTKDLVQQYHFEGLKVRDADVELNRLIGLPEEVNVKATEDKMYDDNDDEQNEDCHDVEDNDDDNNGYKPEGGSKHNAEDASPDHTSISDQSKETKNTEEENKNVIVDKSEDTTDLNQSQHNDDKNDKPSDNKMITEHKREGSTLKRQNKTRLPPKKRQLKISSDKTKSSPKKANKTAKKTNGINNYACQQCEKKFPDKWHLERHKNVHARKTATGYKKKALLVKEKKPETRKRFRVASIKCQHCEKLFRDKWHLERHERSHTGEKPYICDECGKMFSSQSHYREHKIRHNGKKEFICDKCGRGFNFAPDLRDHEDRVHIAGKCHACQFCKMAFTQDIQLKFHEETHIEENQKDHVCSCGSKFMYPETYASHNRKVHGALLFICAICNTGLQTSPGLKGHLKSHEAPDEKFHCDQCGKIYQSLLGLKWHQAVHKEKTICCEQCDCKFYRKIDLKRHSMVHVKERNCVCETCGILFKRLSSLVFHRKKHLGEAKRYLCELCNKDFNSTAALKRHAVIHTGEKPFICDQCNKTFSRKDNLKTHMKVHSGSSSTSSHVAVKPQNLEMKKQNLESSDGSFEFSGESIGDFGSDTTTEYIDKQPSVSTENATYHHSYARPIAEYIEAGNHSDESAIAISAAVQTLKTIQWSHTY</sequence>
<feature type="region of interest" description="Disordered" evidence="11">
    <location>
        <begin position="662"/>
        <end position="803"/>
    </location>
</feature>
<feature type="compositionally biased region" description="Low complexity" evidence="11">
    <location>
        <begin position="452"/>
        <end position="465"/>
    </location>
</feature>
<feature type="compositionally biased region" description="Basic and acidic residues" evidence="11">
    <location>
        <begin position="695"/>
        <end position="706"/>
    </location>
</feature>
<feature type="domain" description="C2H2-type" evidence="12">
    <location>
        <begin position="810"/>
        <end position="837"/>
    </location>
</feature>
<feature type="domain" description="C2H2-type" evidence="12">
    <location>
        <begin position="1061"/>
        <end position="1088"/>
    </location>
</feature>
<evidence type="ECO:0000256" key="6">
    <source>
        <dbReference type="ARBA" id="ARBA00022833"/>
    </source>
</evidence>
<keyword evidence="13" id="KW-1185">Reference proteome</keyword>
<feature type="region of interest" description="Disordered" evidence="11">
    <location>
        <begin position="1"/>
        <end position="81"/>
    </location>
</feature>
<feature type="compositionally biased region" description="Basic and acidic residues" evidence="11">
    <location>
        <begin position="744"/>
        <end position="767"/>
    </location>
</feature>
<evidence type="ECO:0000259" key="12">
    <source>
        <dbReference type="PROSITE" id="PS50157"/>
    </source>
</evidence>
<proteinExistence type="inferred from homology"/>
<dbReference type="PROSITE" id="PS00028">
    <property type="entry name" value="ZINC_FINGER_C2H2_1"/>
    <property type="match status" value="22"/>
</dbReference>
<dbReference type="PANTHER" id="PTHR47772:SF15">
    <property type="entry name" value="REDUCED EXPRESSION 2-RELATED"/>
    <property type="match status" value="1"/>
</dbReference>
<feature type="compositionally biased region" description="Basic residues" evidence="11">
    <location>
        <begin position="792"/>
        <end position="802"/>
    </location>
</feature>
<feature type="domain" description="C2H2-type" evidence="12">
    <location>
        <begin position="373"/>
        <end position="395"/>
    </location>
</feature>
<accession>A0ABM0MRZ0</accession>
<keyword evidence="5 10" id="KW-0863">Zinc-finger</keyword>
<comment type="similarity">
    <text evidence="2">Belongs to the krueppel C2H2-type zinc-finger protein family.</text>
</comment>
<feature type="domain" description="C2H2-type" evidence="12">
    <location>
        <begin position="345"/>
        <end position="372"/>
    </location>
</feature>
<evidence type="ECO:0000256" key="5">
    <source>
        <dbReference type="ARBA" id="ARBA00022771"/>
    </source>
</evidence>
<dbReference type="Pfam" id="PF12874">
    <property type="entry name" value="zf-met"/>
    <property type="match status" value="1"/>
</dbReference>
<evidence type="ECO:0000256" key="1">
    <source>
        <dbReference type="ARBA" id="ARBA00004123"/>
    </source>
</evidence>
<feature type="domain" description="C2H2-type" evidence="12">
    <location>
        <begin position="315"/>
        <end position="342"/>
    </location>
</feature>
<dbReference type="SUPFAM" id="SSF57667">
    <property type="entry name" value="beta-beta-alpha zinc fingers"/>
    <property type="match status" value="13"/>
</dbReference>
<feature type="domain" description="C2H2-type" evidence="12">
    <location>
        <begin position="1089"/>
        <end position="1116"/>
    </location>
</feature>
<feature type="domain" description="C2H2-type" evidence="12">
    <location>
        <begin position="260"/>
        <end position="287"/>
    </location>
</feature>
<feature type="domain" description="C2H2-type" evidence="12">
    <location>
        <begin position="287"/>
        <end position="314"/>
    </location>
</feature>
<feature type="domain" description="C2H2-type" evidence="12">
    <location>
        <begin position="891"/>
        <end position="918"/>
    </location>
</feature>
<evidence type="ECO:0000256" key="7">
    <source>
        <dbReference type="ARBA" id="ARBA00023015"/>
    </source>
</evidence>
<dbReference type="GeneID" id="102808155"/>
<keyword evidence="9" id="KW-0539">Nucleus</keyword>
<dbReference type="PANTHER" id="PTHR47772">
    <property type="entry name" value="ZINC FINGER PROTEIN 200"/>
    <property type="match status" value="1"/>
</dbReference>
<dbReference type="InterPro" id="IPR013087">
    <property type="entry name" value="Znf_C2H2_type"/>
</dbReference>
<feature type="domain" description="C2H2-type" evidence="12">
    <location>
        <begin position="863"/>
        <end position="890"/>
    </location>
</feature>
<feature type="compositionally biased region" description="Pro residues" evidence="11">
    <location>
        <begin position="500"/>
        <end position="519"/>
    </location>
</feature>
<feature type="compositionally biased region" description="Basic residues" evidence="11">
    <location>
        <begin position="56"/>
        <end position="65"/>
    </location>
</feature>
<reference evidence="14" key="1">
    <citation type="submission" date="2025-08" db="UniProtKB">
        <authorList>
            <consortium name="RefSeq"/>
        </authorList>
    </citation>
    <scope>IDENTIFICATION</scope>
    <source>
        <tissue evidence="14">Testes</tissue>
    </source>
</reference>
<keyword evidence="3" id="KW-0479">Metal-binding</keyword>
<feature type="domain" description="C2H2-type" evidence="12">
    <location>
        <begin position="1146"/>
        <end position="1173"/>
    </location>
</feature>
<feature type="domain" description="C2H2-type" evidence="12">
    <location>
        <begin position="919"/>
        <end position="947"/>
    </location>
</feature>
<evidence type="ECO:0000256" key="8">
    <source>
        <dbReference type="ARBA" id="ARBA00023163"/>
    </source>
</evidence>
<feature type="compositionally biased region" description="Acidic residues" evidence="11">
    <location>
        <begin position="669"/>
        <end position="688"/>
    </location>
</feature>
<feature type="domain" description="C2H2-type" evidence="12">
    <location>
        <begin position="1034"/>
        <end position="1061"/>
    </location>
</feature>
<evidence type="ECO:0000256" key="10">
    <source>
        <dbReference type="PROSITE-ProRule" id="PRU00042"/>
    </source>
</evidence>
<dbReference type="SMART" id="SM00355">
    <property type="entry name" value="ZnF_C2H2"/>
    <property type="match status" value="23"/>
</dbReference>
<evidence type="ECO:0000313" key="13">
    <source>
        <dbReference type="Proteomes" id="UP000694865"/>
    </source>
</evidence>
<feature type="domain" description="C2H2-type" evidence="12">
    <location>
        <begin position="172"/>
        <end position="199"/>
    </location>
</feature>
<keyword evidence="6" id="KW-0862">Zinc</keyword>
<dbReference type="InterPro" id="IPR036236">
    <property type="entry name" value="Znf_C2H2_sf"/>
</dbReference>
<feature type="domain" description="C2H2-type" evidence="12">
    <location>
        <begin position="88"/>
        <end position="115"/>
    </location>
</feature>
<feature type="domain" description="C2H2-type" evidence="12">
    <location>
        <begin position="1118"/>
        <end position="1145"/>
    </location>
</feature>
<dbReference type="InterPro" id="IPR050636">
    <property type="entry name" value="C2H2-ZF_domain-containing"/>
</dbReference>
<feature type="compositionally biased region" description="Low complexity" evidence="11">
    <location>
        <begin position="430"/>
        <end position="441"/>
    </location>
</feature>
<dbReference type="Proteomes" id="UP000694865">
    <property type="component" value="Unplaced"/>
</dbReference>
<dbReference type="Pfam" id="PF13912">
    <property type="entry name" value="zf-C2H2_6"/>
    <property type="match status" value="1"/>
</dbReference>
<feature type="domain" description="C2H2-type" evidence="12">
    <location>
        <begin position="144"/>
        <end position="171"/>
    </location>
</feature>
<dbReference type="Gene3D" id="3.30.160.60">
    <property type="entry name" value="Classic Zinc Finger"/>
    <property type="match status" value="18"/>
</dbReference>
<comment type="subcellular location">
    <subcellularLocation>
        <location evidence="1">Nucleus</location>
    </subcellularLocation>
</comment>
<keyword evidence="4" id="KW-0677">Repeat</keyword>
<feature type="compositionally biased region" description="Basic residues" evidence="11">
    <location>
        <begin position="39"/>
        <end position="49"/>
    </location>
</feature>
<evidence type="ECO:0000256" key="2">
    <source>
        <dbReference type="ARBA" id="ARBA00006991"/>
    </source>
</evidence>